<dbReference type="EMBL" id="KL584984">
    <property type="protein sequence ID" value="KEQ83449.1"/>
    <property type="molecule type" value="Genomic_DNA"/>
</dbReference>
<gene>
    <name evidence="2" type="ORF">M438DRAFT_33323</name>
</gene>
<evidence type="ECO:0008006" key="4">
    <source>
        <dbReference type="Google" id="ProtNLM"/>
    </source>
</evidence>
<feature type="signal peptide" evidence="1">
    <location>
        <begin position="1"/>
        <end position="25"/>
    </location>
</feature>
<organism evidence="2 3">
    <name type="scientific">Aureobasidium pullulans EXF-150</name>
    <dbReference type="NCBI Taxonomy" id="1043002"/>
    <lineage>
        <taxon>Eukaryota</taxon>
        <taxon>Fungi</taxon>
        <taxon>Dikarya</taxon>
        <taxon>Ascomycota</taxon>
        <taxon>Pezizomycotina</taxon>
        <taxon>Dothideomycetes</taxon>
        <taxon>Dothideomycetidae</taxon>
        <taxon>Dothideales</taxon>
        <taxon>Saccotheciaceae</taxon>
        <taxon>Aureobasidium</taxon>
    </lineage>
</organism>
<evidence type="ECO:0000313" key="2">
    <source>
        <dbReference type="EMBL" id="KEQ83449.1"/>
    </source>
</evidence>
<protein>
    <recommendedName>
        <fullName evidence="4">Secreted protein</fullName>
    </recommendedName>
</protein>
<name>A0A074XID1_AURPU</name>
<dbReference type="RefSeq" id="XP_029759636.1">
    <property type="nucleotide sequence ID" value="XM_029903583.1"/>
</dbReference>
<dbReference type="GeneID" id="40745889"/>
<accession>A0A074XID1</accession>
<evidence type="ECO:0000313" key="3">
    <source>
        <dbReference type="Proteomes" id="UP000030706"/>
    </source>
</evidence>
<dbReference type="HOGENOM" id="CLU_1532222_0_0_1"/>
<feature type="chain" id="PRO_5001703400" description="Secreted protein" evidence="1">
    <location>
        <begin position="26"/>
        <end position="175"/>
    </location>
</feature>
<sequence>MRHCDILVCVLQGLFLAYRPPVTAAETVLLRIRVLQSCKLKLASSEESGQLELPRILAPSPSLSWCRSLAIIDLAGCQLSPPWPVFAFMPLWTLSIRYLTARVTYTRLSRARSTSYESPSGIKTIGVLTPCIETMFAPSMIPTHHADRFHHYTSTEAEVPDRMVVSEENICECGC</sequence>
<proteinExistence type="predicted"/>
<dbReference type="AlphaFoldDB" id="A0A074XID1"/>
<dbReference type="Proteomes" id="UP000030706">
    <property type="component" value="Unassembled WGS sequence"/>
</dbReference>
<evidence type="ECO:0000256" key="1">
    <source>
        <dbReference type="SAM" id="SignalP"/>
    </source>
</evidence>
<reference evidence="2 3" key="1">
    <citation type="journal article" date="2014" name="BMC Genomics">
        <title>Genome sequencing of four Aureobasidium pullulans varieties: biotechnological potential, stress tolerance, and description of new species.</title>
        <authorList>
            <person name="Gostin Ar C."/>
            <person name="Ohm R.A."/>
            <person name="Kogej T."/>
            <person name="Sonjak S."/>
            <person name="Turk M."/>
            <person name="Zajc J."/>
            <person name="Zalar P."/>
            <person name="Grube M."/>
            <person name="Sun H."/>
            <person name="Han J."/>
            <person name="Sharma A."/>
            <person name="Chiniquy J."/>
            <person name="Ngan C.Y."/>
            <person name="Lipzen A."/>
            <person name="Barry K."/>
            <person name="Grigoriev I.V."/>
            <person name="Gunde-Cimerman N."/>
        </authorList>
    </citation>
    <scope>NUCLEOTIDE SEQUENCE [LARGE SCALE GENOMIC DNA]</scope>
    <source>
        <strain evidence="2 3">EXF-150</strain>
    </source>
</reference>
<keyword evidence="3" id="KW-1185">Reference proteome</keyword>
<keyword evidence="1" id="KW-0732">Signal</keyword>